<keyword evidence="2" id="KW-1185">Reference proteome</keyword>
<dbReference type="Proteomes" id="UP000595437">
    <property type="component" value="Chromosome 8"/>
</dbReference>
<dbReference type="EMBL" id="CP045897">
    <property type="protein sequence ID" value="QQP51807.1"/>
    <property type="molecule type" value="Genomic_DNA"/>
</dbReference>
<protein>
    <submittedName>
        <fullName evidence="1">General transcription factor II-I repeat domain-containing protein 2B</fullName>
    </submittedName>
</protein>
<proteinExistence type="predicted"/>
<accession>A0A7T8K9G4</accession>
<dbReference type="AlphaFoldDB" id="A0A7T8K9G4"/>
<organism evidence="1 2">
    <name type="scientific">Caligus rogercresseyi</name>
    <name type="common">Sea louse</name>
    <dbReference type="NCBI Taxonomy" id="217165"/>
    <lineage>
        <taxon>Eukaryota</taxon>
        <taxon>Metazoa</taxon>
        <taxon>Ecdysozoa</taxon>
        <taxon>Arthropoda</taxon>
        <taxon>Crustacea</taxon>
        <taxon>Multicrustacea</taxon>
        <taxon>Hexanauplia</taxon>
        <taxon>Copepoda</taxon>
        <taxon>Siphonostomatoida</taxon>
        <taxon>Caligidae</taxon>
        <taxon>Caligus</taxon>
    </lineage>
</organism>
<sequence length="61" mass="6912">MRHTGQAQLAIFARMISPDGRLKEELLDIVPLKDRTRGIDVKEAMMDVFKKPICLSISSQL</sequence>
<evidence type="ECO:0000313" key="1">
    <source>
        <dbReference type="EMBL" id="QQP51807.1"/>
    </source>
</evidence>
<gene>
    <name evidence="1" type="ORF">FKW44_013261</name>
</gene>
<reference evidence="2" key="1">
    <citation type="submission" date="2021-01" db="EMBL/GenBank/DDBJ databases">
        <title>Caligus Genome Assembly.</title>
        <authorList>
            <person name="Gallardo-Escarate C."/>
        </authorList>
    </citation>
    <scope>NUCLEOTIDE SEQUENCE [LARGE SCALE GENOMIC DNA]</scope>
</reference>
<name>A0A7T8K9G4_CALRO</name>
<dbReference type="OrthoDB" id="1101576at2759"/>
<evidence type="ECO:0000313" key="2">
    <source>
        <dbReference type="Proteomes" id="UP000595437"/>
    </source>
</evidence>